<feature type="transmembrane region" description="Helical" evidence="1">
    <location>
        <begin position="12"/>
        <end position="36"/>
    </location>
</feature>
<evidence type="ECO:0000313" key="2">
    <source>
        <dbReference type="EMBL" id="MDC0742061.1"/>
    </source>
</evidence>
<gene>
    <name evidence="2" type="ORF">POL67_11935</name>
</gene>
<dbReference type="Proteomes" id="UP001221411">
    <property type="component" value="Unassembled WGS sequence"/>
</dbReference>
<organism evidence="2 3">
    <name type="scientific">Polyangium mundeleinium</name>
    <dbReference type="NCBI Taxonomy" id="2995306"/>
    <lineage>
        <taxon>Bacteria</taxon>
        <taxon>Pseudomonadati</taxon>
        <taxon>Myxococcota</taxon>
        <taxon>Polyangia</taxon>
        <taxon>Polyangiales</taxon>
        <taxon>Polyangiaceae</taxon>
        <taxon>Polyangium</taxon>
    </lineage>
</organism>
<protein>
    <submittedName>
        <fullName evidence="2">Uncharacterized protein</fullName>
    </submittedName>
</protein>
<accession>A0ABT5EMX0</accession>
<proteinExistence type="predicted"/>
<evidence type="ECO:0000256" key="1">
    <source>
        <dbReference type="SAM" id="Phobius"/>
    </source>
</evidence>
<evidence type="ECO:0000313" key="3">
    <source>
        <dbReference type="Proteomes" id="UP001221411"/>
    </source>
</evidence>
<keyword evidence="1" id="KW-1133">Transmembrane helix</keyword>
<comment type="caution">
    <text evidence="2">The sequence shown here is derived from an EMBL/GenBank/DDBJ whole genome shotgun (WGS) entry which is preliminary data.</text>
</comment>
<dbReference type="RefSeq" id="WP_271917394.1">
    <property type="nucleotide sequence ID" value="NZ_JAQNDO010000001.1"/>
</dbReference>
<reference evidence="2 3" key="1">
    <citation type="submission" date="2022-11" db="EMBL/GenBank/DDBJ databases">
        <title>Minimal conservation of predation-associated metabolite biosynthetic gene clusters underscores biosynthetic potential of Myxococcota including descriptions for ten novel species: Archangium lansinium sp. nov., Myxococcus landrumus sp. nov., Nannocystis bai.</title>
        <authorList>
            <person name="Ahearne A."/>
            <person name="Stevens C."/>
            <person name="Dowd S."/>
        </authorList>
    </citation>
    <scope>NUCLEOTIDE SEQUENCE [LARGE SCALE GENOMIC DNA]</scope>
    <source>
        <strain evidence="2 3">RJM3</strain>
    </source>
</reference>
<keyword evidence="1" id="KW-0812">Transmembrane</keyword>
<keyword evidence="1" id="KW-0472">Membrane</keyword>
<sequence>MRFSYILTRSELVLFVKLGLFVSCVVGLRSLVGVLVGGGDGAPDE</sequence>
<name>A0ABT5EMX0_9BACT</name>
<dbReference type="EMBL" id="JAQNDO010000001">
    <property type="protein sequence ID" value="MDC0742061.1"/>
    <property type="molecule type" value="Genomic_DNA"/>
</dbReference>
<keyword evidence="3" id="KW-1185">Reference proteome</keyword>